<feature type="compositionally biased region" description="Low complexity" evidence="1">
    <location>
        <begin position="698"/>
        <end position="707"/>
    </location>
</feature>
<feature type="region of interest" description="Disordered" evidence="1">
    <location>
        <begin position="698"/>
        <end position="762"/>
    </location>
</feature>
<comment type="caution">
    <text evidence="4">The sequence shown here is derived from an EMBL/GenBank/DDBJ whole genome shotgun (WGS) entry which is preliminary data.</text>
</comment>
<evidence type="ECO:0000256" key="1">
    <source>
        <dbReference type="SAM" id="MobiDB-lite"/>
    </source>
</evidence>
<dbReference type="Proteomes" id="UP000623608">
    <property type="component" value="Unassembled WGS sequence"/>
</dbReference>
<dbReference type="SUPFAM" id="SSF53850">
    <property type="entry name" value="Periplasmic binding protein-like II"/>
    <property type="match status" value="1"/>
</dbReference>
<evidence type="ECO:0000313" key="5">
    <source>
        <dbReference type="Proteomes" id="UP000623608"/>
    </source>
</evidence>
<gene>
    <name evidence="4" type="ORF">Ate02nite_78610</name>
</gene>
<evidence type="ECO:0000313" key="4">
    <source>
        <dbReference type="EMBL" id="GIF25131.1"/>
    </source>
</evidence>
<keyword evidence="2" id="KW-0472">Membrane</keyword>
<name>A0A919TWH2_9ACTN</name>
<sequence length="803" mass="84306">MTRRWIAAIIAVALTLTVFPQAGAQADDGTAVTVSGTGEFADLKVTVGQTTNLINQVVTVSWTGGKPTVDTSVFLNYLQIMQCWGDVKTGPDRTQCQYGALFTDTRGGVWTGTRQVSYGGNFGKVKDENGVDKDWTDPNEPIKPAAGENAFVPFSSVTGGTVTAGNGGEFFDAGTTNEIPYGRTLANGTGQEFFEVQTGTEAPGLGCGEELTDGTARPCFLVIVPRGETEINGSTGDKRPHNWLDSSPLEATNWANKIVVPLQFQTIGKACPIGTAERRTVGAEAMTEAMLRWQPTLCAGTSATVYGYSQVTDDMARTRLTGTDPGMVFVNSPAAPSTTAPQVYAPVAVSGLAIALNIEWQSGFDATDEDRLREGRRLSDLKLTPRLIAKLLTQSYRSGADITRTTVRNNPQTISADPEFKALNPDYAKQLDLPIGDILVPLGQSDLATRLWLWILADSEARAFLTGSPDPWGMKVNPVYSSQSWPQDNFPKSDLYCIPLRADDQQEHDWCTLDMHPYANNMHDAARYAARGDTLVRNATSRDAVGAVIGWKKGTPQAPGKRAVLAVTDVATADRYGLPMAQLRNHTGAFVAPTTAGLVAGVTTMTQSATVPNVLEPSMTSPNAAAYPLTTVLYAGTVPSAITAEAGADYADLLRYAAAGGQTPGVQPGTLPYGYAPLPEALRALTVRAATQIEDAAGKAVTPAATPTTPPVGGGSGTGVPAPAKTTAAAVPNTGSQPSLAAPAVTPSGHGSPVPVAQTNPTPGHPVGNLRYALIIALAVGLVAALAGPIFLLRAGRARRTGR</sequence>
<evidence type="ECO:0000256" key="2">
    <source>
        <dbReference type="SAM" id="Phobius"/>
    </source>
</evidence>
<dbReference type="AlphaFoldDB" id="A0A919TWH2"/>
<protein>
    <recommendedName>
        <fullName evidence="6">PBP domain-containing protein</fullName>
    </recommendedName>
</protein>
<dbReference type="Gene3D" id="3.40.190.10">
    <property type="entry name" value="Periplasmic binding protein-like II"/>
    <property type="match status" value="1"/>
</dbReference>
<proteinExistence type="predicted"/>
<organism evidence="4 5">
    <name type="scientific">Paractinoplanes tereljensis</name>
    <dbReference type="NCBI Taxonomy" id="571912"/>
    <lineage>
        <taxon>Bacteria</taxon>
        <taxon>Bacillati</taxon>
        <taxon>Actinomycetota</taxon>
        <taxon>Actinomycetes</taxon>
        <taxon>Micromonosporales</taxon>
        <taxon>Micromonosporaceae</taxon>
        <taxon>Paractinoplanes</taxon>
    </lineage>
</organism>
<keyword evidence="2" id="KW-1133">Transmembrane helix</keyword>
<accession>A0A919TWH2</accession>
<keyword evidence="2" id="KW-0812">Transmembrane</keyword>
<feature type="transmembrane region" description="Helical" evidence="2">
    <location>
        <begin position="772"/>
        <end position="793"/>
    </location>
</feature>
<dbReference type="EMBL" id="BOMY01000050">
    <property type="protein sequence ID" value="GIF25131.1"/>
    <property type="molecule type" value="Genomic_DNA"/>
</dbReference>
<evidence type="ECO:0000256" key="3">
    <source>
        <dbReference type="SAM" id="SignalP"/>
    </source>
</evidence>
<keyword evidence="3" id="KW-0732">Signal</keyword>
<keyword evidence="5" id="KW-1185">Reference proteome</keyword>
<dbReference type="RefSeq" id="WP_203812949.1">
    <property type="nucleotide sequence ID" value="NZ_BOMY01000050.1"/>
</dbReference>
<reference evidence="4" key="1">
    <citation type="submission" date="2021-01" db="EMBL/GenBank/DDBJ databases">
        <title>Whole genome shotgun sequence of Actinoplanes tereljensis NBRC 105297.</title>
        <authorList>
            <person name="Komaki H."/>
            <person name="Tamura T."/>
        </authorList>
    </citation>
    <scope>NUCLEOTIDE SEQUENCE</scope>
    <source>
        <strain evidence="4">NBRC 105297</strain>
    </source>
</reference>
<evidence type="ECO:0008006" key="6">
    <source>
        <dbReference type="Google" id="ProtNLM"/>
    </source>
</evidence>
<feature type="compositionally biased region" description="Low complexity" evidence="1">
    <location>
        <begin position="719"/>
        <end position="732"/>
    </location>
</feature>
<feature type="signal peptide" evidence="3">
    <location>
        <begin position="1"/>
        <end position="24"/>
    </location>
</feature>
<feature type="chain" id="PRO_5038823880" description="PBP domain-containing protein" evidence="3">
    <location>
        <begin position="25"/>
        <end position="803"/>
    </location>
</feature>